<evidence type="ECO:0000256" key="1">
    <source>
        <dbReference type="ARBA" id="ARBA00022900"/>
    </source>
</evidence>
<comment type="caution">
    <text evidence="5">The sequence shown here is derived from an EMBL/GenBank/DDBJ whole genome shotgun (WGS) entry which is preliminary data.</text>
</comment>
<dbReference type="InterPro" id="IPR002919">
    <property type="entry name" value="TIL_dom"/>
</dbReference>
<feature type="chain" id="PRO_5041390427" description="TIL domain-containing protein" evidence="3">
    <location>
        <begin position="18"/>
        <end position="223"/>
    </location>
</feature>
<accession>A0AA39HUS4</accession>
<dbReference type="Proteomes" id="UP001175271">
    <property type="component" value="Unassembled WGS sequence"/>
</dbReference>
<name>A0AA39HUS4_9BILA</name>
<organism evidence="5 6">
    <name type="scientific">Steinernema hermaphroditum</name>
    <dbReference type="NCBI Taxonomy" id="289476"/>
    <lineage>
        <taxon>Eukaryota</taxon>
        <taxon>Metazoa</taxon>
        <taxon>Ecdysozoa</taxon>
        <taxon>Nematoda</taxon>
        <taxon>Chromadorea</taxon>
        <taxon>Rhabditida</taxon>
        <taxon>Tylenchina</taxon>
        <taxon>Panagrolaimomorpha</taxon>
        <taxon>Strongyloidoidea</taxon>
        <taxon>Steinernematidae</taxon>
        <taxon>Steinernema</taxon>
    </lineage>
</organism>
<evidence type="ECO:0000256" key="2">
    <source>
        <dbReference type="SAM" id="MobiDB-lite"/>
    </source>
</evidence>
<keyword evidence="1" id="KW-0722">Serine protease inhibitor</keyword>
<feature type="region of interest" description="Disordered" evidence="2">
    <location>
        <begin position="29"/>
        <end position="75"/>
    </location>
</feature>
<dbReference type="Pfam" id="PF01826">
    <property type="entry name" value="TIL"/>
    <property type="match status" value="1"/>
</dbReference>
<feature type="domain" description="TIL" evidence="4">
    <location>
        <begin position="134"/>
        <end position="185"/>
    </location>
</feature>
<feature type="signal peptide" evidence="3">
    <location>
        <begin position="1"/>
        <end position="17"/>
    </location>
</feature>
<dbReference type="Gene3D" id="2.10.25.10">
    <property type="entry name" value="Laminin"/>
    <property type="match status" value="1"/>
</dbReference>
<keyword evidence="6" id="KW-1185">Reference proteome</keyword>
<evidence type="ECO:0000313" key="5">
    <source>
        <dbReference type="EMBL" id="KAK0412493.1"/>
    </source>
</evidence>
<dbReference type="GO" id="GO:0004867">
    <property type="term" value="F:serine-type endopeptidase inhibitor activity"/>
    <property type="evidence" value="ECO:0007669"/>
    <property type="project" value="UniProtKB-KW"/>
</dbReference>
<proteinExistence type="predicted"/>
<dbReference type="InterPro" id="IPR036084">
    <property type="entry name" value="Ser_inhib-like_sf"/>
</dbReference>
<evidence type="ECO:0000313" key="6">
    <source>
        <dbReference type="Proteomes" id="UP001175271"/>
    </source>
</evidence>
<dbReference type="CDD" id="cd19941">
    <property type="entry name" value="TIL"/>
    <property type="match status" value="1"/>
</dbReference>
<sequence length="223" mass="22866">MYTILILVLALIGALQADGIGSGIGIDNGAGPPSGSGEGQIPPSGIDIGGGAGIGSGARPPGGAQPPKIGSGVEFGSGGGISPGGGIQIGDGIDFGGFPPLPPIGSGVEPGPIPEGPIPAKPLPNITYPGFCRRENEVFSLCNGRCDRTCTNYYPKCSGFCISGCICKDQYVRDCYGNCVPYWTCYNYDQPGSSCCPSCNWNEVCRQPNPRGRTTCTPWWGGK</sequence>
<keyword evidence="3" id="KW-0732">Signal</keyword>
<dbReference type="EMBL" id="JAUCMV010000003">
    <property type="protein sequence ID" value="KAK0412493.1"/>
    <property type="molecule type" value="Genomic_DNA"/>
</dbReference>
<gene>
    <name evidence="5" type="ORF">QR680_006243</name>
</gene>
<evidence type="ECO:0000259" key="4">
    <source>
        <dbReference type="Pfam" id="PF01826"/>
    </source>
</evidence>
<reference evidence="5" key="1">
    <citation type="submission" date="2023-06" db="EMBL/GenBank/DDBJ databases">
        <title>Genomic analysis of the entomopathogenic nematode Steinernema hermaphroditum.</title>
        <authorList>
            <person name="Schwarz E.M."/>
            <person name="Heppert J.K."/>
            <person name="Baniya A."/>
            <person name="Schwartz H.T."/>
            <person name="Tan C.-H."/>
            <person name="Antoshechkin I."/>
            <person name="Sternberg P.W."/>
            <person name="Goodrich-Blair H."/>
            <person name="Dillman A.R."/>
        </authorList>
    </citation>
    <scope>NUCLEOTIDE SEQUENCE</scope>
    <source>
        <strain evidence="5">PS9179</strain>
        <tissue evidence="5">Whole animal</tissue>
    </source>
</reference>
<evidence type="ECO:0000256" key="3">
    <source>
        <dbReference type="SAM" id="SignalP"/>
    </source>
</evidence>
<dbReference type="SUPFAM" id="SSF57567">
    <property type="entry name" value="Serine protease inhibitors"/>
    <property type="match status" value="1"/>
</dbReference>
<feature type="compositionally biased region" description="Gly residues" evidence="2">
    <location>
        <begin position="47"/>
        <end position="56"/>
    </location>
</feature>
<protein>
    <recommendedName>
        <fullName evidence="4">TIL domain-containing protein</fullName>
    </recommendedName>
</protein>
<feature type="compositionally biased region" description="Gly residues" evidence="2">
    <location>
        <begin position="29"/>
        <end position="38"/>
    </location>
</feature>
<dbReference type="AlphaFoldDB" id="A0AA39HUS4"/>
<keyword evidence="1" id="KW-0646">Protease inhibitor</keyword>